<dbReference type="InterPro" id="IPR016036">
    <property type="entry name" value="Malonyl_transacylase_ACP-bd"/>
</dbReference>
<dbReference type="PROSITE" id="PS00012">
    <property type="entry name" value="PHOSPHOPANTETHEINE"/>
    <property type="match status" value="1"/>
</dbReference>
<dbReference type="InterPro" id="IPR006162">
    <property type="entry name" value="Ppantetheine_attach_site"/>
</dbReference>
<dbReference type="SMART" id="SM00823">
    <property type="entry name" value="PKS_PP"/>
    <property type="match status" value="1"/>
</dbReference>
<feature type="region of interest" description="N-terminal hotdog fold" evidence="8">
    <location>
        <begin position="284"/>
        <end position="406"/>
    </location>
</feature>
<sequence length="1198" mass="127648">MDYVLGHSVGELAAAHVAGVMSLEDAGRLVAARGRLMQALPPGGVMVAVQAGEAEAVQALRECGGRVDVAAVNGPRSVVFSGEAQAVERVVACFPGRRSRRLSVSHAFHSPLVEPVLAQFEEVARQVGYRPPRIAVVSNVTGRIAGPGELESAEYWVRHVRAAVRFADGIRTLAGEGVNVFLEAGPGGVLTAMAEETLEEREESGTPRLVVPLLRQDRPEPQSLTTALARAYVHGADVDWTALLPGGRQVELPTYAFQRQRYWLEEDHRAATDPAALGLSEAGHPLLGAAVRLADDQGVVLTGRLSLRTHPWLADHAIGGTVLFPGTGFVELAVRAGDETGCPRLEELMFEAPLVLRDEASVTVQVRVGAEDEAGRRPVSVHSQAGPDEEWTRHVSGALSQAAVTGPVDLGAWPPPGADPIELGGFYEAYEHRGYAFGPSFRGLRAAWRRGDDVFAEVSFPGQEQEAAENFIVHPALLDATLHAALATAGGRTGEGGDDQVRLPFAWTGVSLFATGAASVRVRLSTVDADALSVHVTDTEGRPVACADALVSRPVSPDQLRQAAGRNHDALFELEWDPAPAVGTPETGVFWTWFGDDHVPHAESQPEYVVLRCIDASSGGLTEQVHEATGEVLAALQAWLADEPSAGSRLVVLTRNAVAVAGEGERLNLVHAPVWGLVRSAQTEHPGRFVLVDVGEGDDWEAVLPAALAAGEPQVVVRDGRVWVPRLARVTATEEPAVPPVWDAEGTVLITGGTGALGGLLACHLVEKYGVRHLLLVSRSGDRAAGASELREHLEKSGADVSVVACDAADREAVFELVAKIPEEHPLTAVVHAAGVVDDAVIGSLTRQRLEAVLRAKADAAVNLHEATRALDLTDFILFSSAAGVFGNAGQGNYAAANTFLDALAQHRRSEGLPGVSLAWGLWAQNGGMTGQMADEDLARISRRGLEPITSEQGLTLFDQALRTDRAQLLPLGLNSDVLRARAGSGTLPALLRTLVPAPVPGMRTAGHPGSVTDGPWSLARRLENLSGPEQERLVLDLVRGHVAAVLGHASPHSVKPEQAFDDLGFDSLTAVELRNRLGAATGLSLPSTLVFDHPSPLALTAYLRTEINPPHIDDTTRVLAELDRFETALFAMDPDDDATLRITSRLQTVMAKWDRLRRPDDTEKRAEKRAVSHRLENATAEEVLDFIDRSLGKKGDS</sequence>
<dbReference type="Proteomes" id="UP001518140">
    <property type="component" value="Unassembled WGS sequence"/>
</dbReference>
<dbReference type="Gene3D" id="3.40.50.720">
    <property type="entry name" value="NAD(P)-binding Rossmann-like Domain"/>
    <property type="match status" value="1"/>
</dbReference>
<dbReference type="SMART" id="SM00826">
    <property type="entry name" value="PKS_DH"/>
    <property type="match status" value="1"/>
</dbReference>
<keyword evidence="2" id="KW-0596">Phosphopantetheine</keyword>
<dbReference type="Gene3D" id="3.40.366.10">
    <property type="entry name" value="Malonyl-Coenzyme A Acyl Carrier Protein, domain 2"/>
    <property type="match status" value="1"/>
</dbReference>
<dbReference type="CDD" id="cd08956">
    <property type="entry name" value="KR_3_FAS_SDR_x"/>
    <property type="match status" value="1"/>
</dbReference>
<evidence type="ECO:0000256" key="7">
    <source>
        <dbReference type="ARBA" id="ARBA00023315"/>
    </source>
</evidence>
<dbReference type="PROSITE" id="PS52019">
    <property type="entry name" value="PKS_MFAS_DH"/>
    <property type="match status" value="1"/>
</dbReference>
<evidence type="ECO:0000313" key="12">
    <source>
        <dbReference type="Proteomes" id="UP001518140"/>
    </source>
</evidence>
<dbReference type="InterPro" id="IPR049551">
    <property type="entry name" value="PKS_DH_C"/>
</dbReference>
<dbReference type="InterPro" id="IPR020806">
    <property type="entry name" value="PKS_PP-bd"/>
</dbReference>
<dbReference type="InterPro" id="IPR055123">
    <property type="entry name" value="SpnB-like_Rossmann"/>
</dbReference>
<keyword evidence="4" id="KW-0808">Transferase</keyword>
<evidence type="ECO:0000259" key="9">
    <source>
        <dbReference type="PROSITE" id="PS50075"/>
    </source>
</evidence>
<keyword evidence="12" id="KW-1185">Reference proteome</keyword>
<dbReference type="InterPro" id="IPR036736">
    <property type="entry name" value="ACP-like_sf"/>
</dbReference>
<comment type="caution">
    <text evidence="11">The sequence shown here is derived from an EMBL/GenBank/DDBJ whole genome shotgun (WGS) entry which is preliminary data.</text>
</comment>
<evidence type="ECO:0000259" key="10">
    <source>
        <dbReference type="PROSITE" id="PS52019"/>
    </source>
</evidence>
<dbReference type="InterPro" id="IPR001227">
    <property type="entry name" value="Ac_transferase_dom_sf"/>
</dbReference>
<feature type="active site" description="Proton donor; for dehydratase activity" evidence="8">
    <location>
        <position position="479"/>
    </location>
</feature>
<dbReference type="InterPro" id="IPR016035">
    <property type="entry name" value="Acyl_Trfase/lysoPLipase"/>
</dbReference>
<evidence type="ECO:0000256" key="4">
    <source>
        <dbReference type="ARBA" id="ARBA00022679"/>
    </source>
</evidence>
<dbReference type="InterPro" id="IPR049900">
    <property type="entry name" value="PKS_mFAS_DH"/>
</dbReference>
<feature type="region of interest" description="C-terminal hotdog fold" evidence="8">
    <location>
        <begin position="418"/>
        <end position="561"/>
    </location>
</feature>
<gene>
    <name evidence="11" type="ORF">G6048_46855</name>
</gene>
<accession>A0ABX0EAS5</accession>
<reference evidence="11 12" key="1">
    <citation type="submission" date="2020-02" db="EMBL/GenBank/DDBJ databases">
        <title>Whole-genome analyses of novel actinobacteria.</title>
        <authorList>
            <person name="Sahin N."/>
            <person name="Tokatli A."/>
        </authorList>
    </citation>
    <scope>NUCLEOTIDE SEQUENCE [LARGE SCALE GENOMIC DNA]</scope>
    <source>
        <strain evidence="11 12">YC419</strain>
    </source>
</reference>
<feature type="domain" description="PKS/mFAS DH" evidence="10">
    <location>
        <begin position="284"/>
        <end position="561"/>
    </location>
</feature>
<evidence type="ECO:0000256" key="1">
    <source>
        <dbReference type="ARBA" id="ARBA00004792"/>
    </source>
</evidence>
<comment type="pathway">
    <text evidence="1">Antibiotic biosynthesis.</text>
</comment>
<proteinExistence type="predicted"/>
<dbReference type="Pfam" id="PF08659">
    <property type="entry name" value="KR"/>
    <property type="match status" value="1"/>
</dbReference>
<dbReference type="InterPro" id="IPR042104">
    <property type="entry name" value="PKS_dehydratase_sf"/>
</dbReference>
<dbReference type="Gene3D" id="3.30.70.3290">
    <property type="match status" value="1"/>
</dbReference>
<dbReference type="PANTHER" id="PTHR43775:SF51">
    <property type="entry name" value="INACTIVE PHENOLPHTHIOCEROL SYNTHESIS POLYKETIDE SYNTHASE TYPE I PKS1-RELATED"/>
    <property type="match status" value="1"/>
</dbReference>
<dbReference type="InterPro" id="IPR014043">
    <property type="entry name" value="Acyl_transferase_dom"/>
</dbReference>
<name>A0ABX0EAS5_9ACTN</name>
<dbReference type="SMART" id="SM00827">
    <property type="entry name" value="PKS_AT"/>
    <property type="match status" value="1"/>
</dbReference>
<dbReference type="EMBL" id="JAAKZX010000371">
    <property type="protein sequence ID" value="NGO49277.1"/>
    <property type="molecule type" value="Genomic_DNA"/>
</dbReference>
<dbReference type="InterPro" id="IPR020807">
    <property type="entry name" value="PKS_DH"/>
</dbReference>
<dbReference type="SUPFAM" id="SSF55048">
    <property type="entry name" value="Probable ACP-binding domain of malonyl-CoA ACP transacylase"/>
    <property type="match status" value="1"/>
</dbReference>
<dbReference type="InterPro" id="IPR049552">
    <property type="entry name" value="PKS_DH_N"/>
</dbReference>
<dbReference type="SUPFAM" id="SSF51735">
    <property type="entry name" value="NAD(P)-binding Rossmann-fold domains"/>
    <property type="match status" value="2"/>
</dbReference>
<dbReference type="Pfam" id="PF00550">
    <property type="entry name" value="PP-binding"/>
    <property type="match status" value="1"/>
</dbReference>
<keyword evidence="3" id="KW-0597">Phosphoprotein</keyword>
<dbReference type="Gene3D" id="1.10.1200.10">
    <property type="entry name" value="ACP-like"/>
    <property type="match status" value="1"/>
</dbReference>
<evidence type="ECO:0000256" key="6">
    <source>
        <dbReference type="ARBA" id="ARBA00023268"/>
    </source>
</evidence>
<dbReference type="SMART" id="SM00822">
    <property type="entry name" value="PKS_KR"/>
    <property type="match status" value="1"/>
</dbReference>
<dbReference type="Pfam" id="PF00698">
    <property type="entry name" value="Acyl_transf_1"/>
    <property type="match status" value="1"/>
</dbReference>
<dbReference type="PROSITE" id="PS50075">
    <property type="entry name" value="CARRIER"/>
    <property type="match status" value="1"/>
</dbReference>
<keyword evidence="7" id="KW-0012">Acyltransferase</keyword>
<dbReference type="PANTHER" id="PTHR43775">
    <property type="entry name" value="FATTY ACID SYNTHASE"/>
    <property type="match status" value="1"/>
</dbReference>
<dbReference type="InterPro" id="IPR009081">
    <property type="entry name" value="PP-bd_ACP"/>
</dbReference>
<evidence type="ECO:0000256" key="8">
    <source>
        <dbReference type="PROSITE-ProRule" id="PRU01363"/>
    </source>
</evidence>
<dbReference type="SUPFAM" id="SSF47336">
    <property type="entry name" value="ACP-like"/>
    <property type="match status" value="1"/>
</dbReference>
<feature type="active site" description="Proton acceptor; for dehydratase activity" evidence="8">
    <location>
        <position position="316"/>
    </location>
</feature>
<dbReference type="Gene3D" id="3.10.129.110">
    <property type="entry name" value="Polyketide synthase dehydratase"/>
    <property type="match status" value="1"/>
</dbReference>
<dbReference type="SUPFAM" id="SSF52151">
    <property type="entry name" value="FabD/lysophospholipase-like"/>
    <property type="match status" value="1"/>
</dbReference>
<keyword evidence="5" id="KW-0045">Antibiotic biosynthesis</keyword>
<dbReference type="Pfam" id="PF21089">
    <property type="entry name" value="PKS_DH_N"/>
    <property type="match status" value="1"/>
</dbReference>
<evidence type="ECO:0000256" key="3">
    <source>
        <dbReference type="ARBA" id="ARBA00022553"/>
    </source>
</evidence>
<dbReference type="InterPro" id="IPR057326">
    <property type="entry name" value="KR_dom"/>
</dbReference>
<dbReference type="SMART" id="SM01294">
    <property type="entry name" value="PKS_PP_betabranch"/>
    <property type="match status" value="1"/>
</dbReference>
<evidence type="ECO:0000256" key="2">
    <source>
        <dbReference type="ARBA" id="ARBA00022450"/>
    </source>
</evidence>
<dbReference type="Pfam" id="PF22953">
    <property type="entry name" value="SpnB_Rossmann"/>
    <property type="match status" value="1"/>
</dbReference>
<keyword evidence="6" id="KW-0511">Multifunctional enzyme</keyword>
<dbReference type="InterPro" id="IPR050091">
    <property type="entry name" value="PKS_NRPS_Biosynth_Enz"/>
</dbReference>
<dbReference type="InterPro" id="IPR036291">
    <property type="entry name" value="NAD(P)-bd_dom_sf"/>
</dbReference>
<organism evidence="11 12">
    <name type="scientific">Streptomyces ureilyticus</name>
    <dbReference type="NCBI Taxonomy" id="1775131"/>
    <lineage>
        <taxon>Bacteria</taxon>
        <taxon>Bacillati</taxon>
        <taxon>Actinomycetota</taxon>
        <taxon>Actinomycetes</taxon>
        <taxon>Kitasatosporales</taxon>
        <taxon>Streptomycetaceae</taxon>
        <taxon>Streptomyces</taxon>
    </lineage>
</organism>
<dbReference type="Pfam" id="PF14765">
    <property type="entry name" value="PS-DH"/>
    <property type="match status" value="1"/>
</dbReference>
<evidence type="ECO:0000256" key="5">
    <source>
        <dbReference type="ARBA" id="ARBA00023194"/>
    </source>
</evidence>
<dbReference type="InterPro" id="IPR013968">
    <property type="entry name" value="PKS_KR"/>
</dbReference>
<feature type="domain" description="Carrier" evidence="9">
    <location>
        <begin position="1033"/>
        <end position="1108"/>
    </location>
</feature>
<protein>
    <submittedName>
        <fullName evidence="11">SDR family NAD(P)-dependent oxidoreductase</fullName>
    </submittedName>
</protein>
<evidence type="ECO:0000313" key="11">
    <source>
        <dbReference type="EMBL" id="NGO49277.1"/>
    </source>
</evidence>